<keyword evidence="6" id="KW-1185">Reference proteome</keyword>
<dbReference type="Proteomes" id="UP000276991">
    <property type="component" value="Unassembled WGS sequence"/>
</dbReference>
<accession>A0A498SCN9</accession>
<feature type="compositionally biased region" description="Low complexity" evidence="3">
    <location>
        <begin position="667"/>
        <end position="676"/>
    </location>
</feature>
<dbReference type="AlphaFoldDB" id="A0A498SCN9"/>
<feature type="compositionally biased region" description="Basic residues" evidence="3">
    <location>
        <begin position="677"/>
        <end position="686"/>
    </location>
</feature>
<feature type="compositionally biased region" description="Basic and acidic residues" evidence="3">
    <location>
        <begin position="577"/>
        <end position="598"/>
    </location>
</feature>
<proteinExistence type="predicted"/>
<feature type="compositionally biased region" description="Basic and acidic residues" evidence="3">
    <location>
        <begin position="855"/>
        <end position="892"/>
    </location>
</feature>
<evidence type="ECO:0000256" key="1">
    <source>
        <dbReference type="ARBA" id="ARBA00022664"/>
    </source>
</evidence>
<gene>
    <name evidence="5" type="ORF">NAV_LOCUS2564</name>
</gene>
<name>A0A498SCN9_ACAVI</name>
<evidence type="ECO:0000259" key="4">
    <source>
        <dbReference type="SMART" id="SM01141"/>
    </source>
</evidence>
<sequence>MNNSQDSASVDRMPHLKQLVLSGDDSASTSEPDVVNANTLSDIQVPFHTLLSSACEKNSLNSMLANGVPDTPLGQAVTNLHASWVQLISDLSARTGYLPPTLEHIKEVAECAVRQLKDSCHDLTREFARVGLEWRLTHPDEALAEDLADYDQAMLRQESLLGRAAGIVERRLNDLAAEKRVEDRAKKKQTKMWHEARRQEKLIRSQMIDSVKRNERRKQFYENVRKDPEQFMQIHGRKCQIHMDPAVARAAEASSILCARRWQGDPNVLIDRFDVRAHMDYIPDTKSGDVDKKSVVDVEELQCEYERYRILVLNEFDRVSEKTFLKEIAAKEFWPDESTSTSLARAEQEKKKLLRDRKAAVAFTYGDTQTVQGKSVETDDSEEEDEIVDSDEFDLKLDIDTLDAEQRRNLNKLGIRYGISSGAFSSLLKMDRREQDETHQLKEIEKAKLALAGRQAKAERAVLKKKRALIVGKGCLNEEATTTLLSFVTKSQKEHLETSSSSSTEEDEGKTEFITTFGGDGTEDKDEERDDDDDGGAKMHGPALPSAEFRRIFELKTRRSSSPEDFGNVSRTRVRSRSPDRKRFLRSSRERILRSRSRERLRRSRSRERYDRSRSSSNGKRRRCSKSGDRLRSHSREDDRPSEHGRSRSRDRKREDVKIKQSRRKSSGSSESGCSRSHSHYSRKRRAGEGNLQKSAFPVFSSSKRFNDKKRQKRRRKYSFSSDTSRTPPPLSPQERKVNAVTRLRIDRRCQDNKTDSFEPIRLCSSTSGHGTGSVLSPSRSNGDTSPLEIRSSMSESEKERIEVENRRRRIRRTAKMHRQQYGNNHHGRSSEDEAERKAALAHKLRTQMQRVLRKTAEQLKEEERQKHEEHEKERRLREERLFEESLEIRRREREKRRRERRGRSRSSSASSN</sequence>
<dbReference type="Pfam" id="PF09750">
    <property type="entry name" value="DRY_EERY"/>
    <property type="match status" value="1"/>
</dbReference>
<dbReference type="SMART" id="SM01141">
    <property type="entry name" value="DRY_EERY"/>
    <property type="match status" value="1"/>
</dbReference>
<dbReference type="STRING" id="6277.A0A498SCN9"/>
<dbReference type="InterPro" id="IPR019147">
    <property type="entry name" value="SWAP_N_domain"/>
</dbReference>
<dbReference type="GO" id="GO:0008380">
    <property type="term" value="P:RNA splicing"/>
    <property type="evidence" value="ECO:0007669"/>
    <property type="project" value="UniProtKB-KW"/>
</dbReference>
<dbReference type="EMBL" id="UPTC01000277">
    <property type="protein sequence ID" value="VBB27734.1"/>
    <property type="molecule type" value="Genomic_DNA"/>
</dbReference>
<dbReference type="OrthoDB" id="10070965at2759"/>
<evidence type="ECO:0000313" key="5">
    <source>
        <dbReference type="EMBL" id="VBB27734.1"/>
    </source>
</evidence>
<dbReference type="PANTHER" id="PTHR13161:SF4">
    <property type="entry name" value="CLK4-ASSOCIATING SERINE_ARGININE RICH PROTEIN"/>
    <property type="match status" value="1"/>
</dbReference>
<feature type="region of interest" description="Disordered" evidence="3">
    <location>
        <begin position="490"/>
        <end position="739"/>
    </location>
</feature>
<feature type="domain" description="Suppressor of white apricot N-terminal" evidence="4">
    <location>
        <begin position="230"/>
        <end position="369"/>
    </location>
</feature>
<feature type="region of interest" description="Disordered" evidence="3">
    <location>
        <begin position="759"/>
        <end position="913"/>
    </location>
</feature>
<feature type="compositionally biased region" description="Polar residues" evidence="3">
    <location>
        <begin position="764"/>
        <end position="785"/>
    </location>
</feature>
<keyword evidence="1" id="KW-0507">mRNA processing</keyword>
<organism evidence="5 6">
    <name type="scientific">Acanthocheilonema viteae</name>
    <name type="common">Filarial nematode worm</name>
    <name type="synonym">Dipetalonema viteae</name>
    <dbReference type="NCBI Taxonomy" id="6277"/>
    <lineage>
        <taxon>Eukaryota</taxon>
        <taxon>Metazoa</taxon>
        <taxon>Ecdysozoa</taxon>
        <taxon>Nematoda</taxon>
        <taxon>Chromadorea</taxon>
        <taxon>Rhabditida</taxon>
        <taxon>Spirurina</taxon>
        <taxon>Spiruromorpha</taxon>
        <taxon>Filarioidea</taxon>
        <taxon>Onchocercidae</taxon>
        <taxon>Acanthocheilonema</taxon>
    </lineage>
</organism>
<evidence type="ECO:0000256" key="2">
    <source>
        <dbReference type="ARBA" id="ARBA00023187"/>
    </source>
</evidence>
<feature type="compositionally biased region" description="Basic and acidic residues" evidence="3">
    <location>
        <begin position="626"/>
        <end position="659"/>
    </location>
</feature>
<protein>
    <recommendedName>
        <fullName evidence="4">Suppressor of white apricot N-terminal domain-containing protein</fullName>
    </recommendedName>
</protein>
<evidence type="ECO:0000256" key="3">
    <source>
        <dbReference type="SAM" id="MobiDB-lite"/>
    </source>
</evidence>
<feature type="compositionally biased region" description="Basic residues" evidence="3">
    <location>
        <begin position="707"/>
        <end position="718"/>
    </location>
</feature>
<reference evidence="5 6" key="1">
    <citation type="submission" date="2018-08" db="EMBL/GenBank/DDBJ databases">
        <authorList>
            <person name="Laetsch R D."/>
            <person name="Stevens L."/>
            <person name="Kumar S."/>
            <person name="Blaxter L. M."/>
        </authorList>
    </citation>
    <scope>NUCLEOTIDE SEQUENCE [LARGE SCALE GENOMIC DNA]</scope>
</reference>
<dbReference type="PANTHER" id="PTHR13161">
    <property type="entry name" value="SPLICING FACTOR SUPPRESSOR OF WHITE APRICOT"/>
    <property type="match status" value="1"/>
</dbReference>
<feature type="compositionally biased region" description="Basic residues" evidence="3">
    <location>
        <begin position="807"/>
        <end position="819"/>
    </location>
</feature>
<feature type="compositionally biased region" description="Acidic residues" evidence="3">
    <location>
        <begin position="521"/>
        <end position="534"/>
    </location>
</feature>
<dbReference type="InterPro" id="IPR040397">
    <property type="entry name" value="SWAP"/>
</dbReference>
<feature type="compositionally biased region" description="Basic and acidic residues" evidence="3">
    <location>
        <begin position="548"/>
        <end position="557"/>
    </location>
</feature>
<feature type="compositionally biased region" description="Basic and acidic residues" evidence="3">
    <location>
        <begin position="829"/>
        <end position="839"/>
    </location>
</feature>
<keyword evidence="2" id="KW-0508">mRNA splicing</keyword>
<evidence type="ECO:0000313" key="6">
    <source>
        <dbReference type="Proteomes" id="UP000276991"/>
    </source>
</evidence>
<dbReference type="GO" id="GO:0006397">
    <property type="term" value="P:mRNA processing"/>
    <property type="evidence" value="ECO:0007669"/>
    <property type="project" value="UniProtKB-KW"/>
</dbReference>
<feature type="compositionally biased region" description="Basic and acidic residues" evidence="3">
    <location>
        <begin position="796"/>
        <end position="806"/>
    </location>
</feature>
<feature type="compositionally biased region" description="Basic residues" evidence="3">
    <location>
        <begin position="893"/>
        <end position="905"/>
    </location>
</feature>